<name>A0A7W8LAU6_9BURK</name>
<keyword evidence="1" id="KW-0732">Signal</keyword>
<proteinExistence type="predicted"/>
<reference evidence="3 5" key="1">
    <citation type="submission" date="2019-08" db="EMBL/GenBank/DDBJ databases">
        <title>Paraburkholderia simonii sp. nov. and P. youngii sp. nov. Brazilian and Mexican Mimosa-associated rhizobia.</title>
        <authorList>
            <person name="Mavima L."/>
            <person name="Beukes C.W."/>
            <person name="Palmer M."/>
            <person name="De Meyer S.E."/>
            <person name="James E.K."/>
            <person name="Maluk M."/>
            <person name="Avontuur J.R."/>
            <person name="Chan W.Y."/>
            <person name="Venter S.N."/>
            <person name="Steenkamp E.T."/>
        </authorList>
    </citation>
    <scope>NUCLEOTIDE SEQUENCE [LARGE SCALE GENOMIC DNA]</scope>
    <source>
        <strain evidence="3 5">JPY454</strain>
    </source>
</reference>
<comment type="caution">
    <text evidence="2">The sequence shown here is derived from an EMBL/GenBank/DDBJ whole genome shotgun (WGS) entry which is preliminary data.</text>
</comment>
<dbReference type="RefSeq" id="WP_176366911.1">
    <property type="nucleotide sequence ID" value="NZ_JACHDE010000012.1"/>
</dbReference>
<accession>A0A7W8LAU6</accession>
<dbReference type="EMBL" id="VOMC01000012">
    <property type="protein sequence ID" value="NVI04743.1"/>
    <property type="molecule type" value="Genomic_DNA"/>
</dbReference>
<dbReference type="AlphaFoldDB" id="A0A7W8LAU6"/>
<keyword evidence="5" id="KW-1185">Reference proteome</keyword>
<evidence type="ECO:0000313" key="3">
    <source>
        <dbReference type="EMBL" id="NVI04743.1"/>
    </source>
</evidence>
<evidence type="ECO:0000313" key="4">
    <source>
        <dbReference type="Proteomes" id="UP000592820"/>
    </source>
</evidence>
<evidence type="ECO:0000256" key="1">
    <source>
        <dbReference type="SAM" id="SignalP"/>
    </source>
</evidence>
<sequence length="145" mass="15764">MTGHKIFAYVALTLTASASVCAAQTPHATINDFVGNWVVTDVVDYADISGGIPEAKRILGMTMTITPQSMSFDSETCQPNTGFTVKRIDTLSALKNQFGLRVNETGLPATTVVVDSDNCFAVFRMDARRIVFGWDGIIVRALRDQ</sequence>
<gene>
    <name evidence="3" type="ORF">FSB64_13365</name>
    <name evidence="2" type="ORF">HDG41_005349</name>
</gene>
<evidence type="ECO:0000313" key="2">
    <source>
        <dbReference type="EMBL" id="MBB5403263.1"/>
    </source>
</evidence>
<dbReference type="Proteomes" id="UP000821598">
    <property type="component" value="Unassembled WGS sequence"/>
</dbReference>
<feature type="signal peptide" evidence="1">
    <location>
        <begin position="1"/>
        <end position="22"/>
    </location>
</feature>
<dbReference type="Proteomes" id="UP000592820">
    <property type="component" value="Unassembled WGS sequence"/>
</dbReference>
<evidence type="ECO:0000313" key="5">
    <source>
        <dbReference type="Proteomes" id="UP000821598"/>
    </source>
</evidence>
<protein>
    <submittedName>
        <fullName evidence="2">Uncharacterized protein</fullName>
    </submittedName>
</protein>
<dbReference type="EMBL" id="JACHDE010000012">
    <property type="protein sequence ID" value="MBB5403263.1"/>
    <property type="molecule type" value="Genomic_DNA"/>
</dbReference>
<feature type="chain" id="PRO_5030887113" evidence="1">
    <location>
        <begin position="23"/>
        <end position="145"/>
    </location>
</feature>
<organism evidence="2 4">
    <name type="scientific">Paraburkholderia youngii</name>
    <dbReference type="NCBI Taxonomy" id="2782701"/>
    <lineage>
        <taxon>Bacteria</taxon>
        <taxon>Pseudomonadati</taxon>
        <taxon>Pseudomonadota</taxon>
        <taxon>Betaproteobacteria</taxon>
        <taxon>Burkholderiales</taxon>
        <taxon>Burkholderiaceae</taxon>
        <taxon>Paraburkholderia</taxon>
    </lineage>
</organism>
<reference evidence="2 4" key="2">
    <citation type="submission" date="2020-08" db="EMBL/GenBank/DDBJ databases">
        <title>Genomic Encyclopedia of Type Strains, Phase IV (KMG-V): Genome sequencing to study the core and pangenomes of soil and plant-associated prokaryotes.</title>
        <authorList>
            <person name="Whitman W."/>
        </authorList>
    </citation>
    <scope>NUCLEOTIDE SEQUENCE [LARGE SCALE GENOMIC DNA]</scope>
    <source>
        <strain evidence="2 4">JPY162</strain>
    </source>
</reference>